<reference evidence="16 17" key="1">
    <citation type="submission" date="2018-09" db="EMBL/GenBank/DDBJ databases">
        <title>Metagenome Assembled Genomes from an Advanced Water Purification Facility.</title>
        <authorList>
            <person name="Stamps B.W."/>
            <person name="Spear J.R."/>
        </authorList>
    </citation>
    <scope>NUCLEOTIDE SEQUENCE [LARGE SCALE GENOMIC DNA]</scope>
    <source>
        <strain evidence="16">Bin_27_1</strain>
    </source>
</reference>
<dbReference type="InterPro" id="IPR005467">
    <property type="entry name" value="His_kinase_dom"/>
</dbReference>
<dbReference type="SUPFAM" id="SSF50341">
    <property type="entry name" value="CheW-like"/>
    <property type="match status" value="1"/>
</dbReference>
<dbReference type="Gene3D" id="1.20.120.160">
    <property type="entry name" value="HPT domain"/>
    <property type="match status" value="1"/>
</dbReference>
<keyword evidence="5 12" id="KW-0597">Phosphoprotein</keyword>
<dbReference type="InterPro" id="IPR036890">
    <property type="entry name" value="HATPase_C_sf"/>
</dbReference>
<dbReference type="SMART" id="SM01231">
    <property type="entry name" value="H-kinase_dim"/>
    <property type="match status" value="1"/>
</dbReference>
<evidence type="ECO:0000256" key="9">
    <source>
        <dbReference type="ARBA" id="ARBA00022840"/>
    </source>
</evidence>
<evidence type="ECO:0000256" key="6">
    <source>
        <dbReference type="ARBA" id="ARBA00022679"/>
    </source>
</evidence>
<feature type="modified residue" description="Phosphohistidine" evidence="12">
    <location>
        <position position="48"/>
    </location>
</feature>
<dbReference type="Gene3D" id="1.10.287.560">
    <property type="entry name" value="Histidine kinase CheA-like, homodimeric domain"/>
    <property type="match status" value="1"/>
</dbReference>
<dbReference type="InterPro" id="IPR004358">
    <property type="entry name" value="Sig_transdc_His_kin-like_C"/>
</dbReference>
<evidence type="ECO:0000256" key="10">
    <source>
        <dbReference type="ARBA" id="ARBA00023012"/>
    </source>
</evidence>
<dbReference type="SUPFAM" id="SSF47384">
    <property type="entry name" value="Homodimeric domain of signal transducing histidine kinase"/>
    <property type="match status" value="1"/>
</dbReference>
<dbReference type="GO" id="GO:0006935">
    <property type="term" value="P:chemotaxis"/>
    <property type="evidence" value="ECO:0007669"/>
    <property type="project" value="UniProtKB-KW"/>
</dbReference>
<dbReference type="PROSITE" id="PS50109">
    <property type="entry name" value="HIS_KIN"/>
    <property type="match status" value="1"/>
</dbReference>
<dbReference type="GO" id="GO:0005524">
    <property type="term" value="F:ATP binding"/>
    <property type="evidence" value="ECO:0007669"/>
    <property type="project" value="UniProtKB-KW"/>
</dbReference>
<dbReference type="SMART" id="SM00073">
    <property type="entry name" value="HPT"/>
    <property type="match status" value="1"/>
</dbReference>
<dbReference type="AlphaFoldDB" id="A0A5C7T7J7"/>
<dbReference type="CDD" id="cd00088">
    <property type="entry name" value="HPT"/>
    <property type="match status" value="1"/>
</dbReference>
<keyword evidence="7" id="KW-0547">Nucleotide-binding</keyword>
<evidence type="ECO:0000256" key="11">
    <source>
        <dbReference type="ARBA" id="ARBA00035100"/>
    </source>
</evidence>
<dbReference type="InterPro" id="IPR036097">
    <property type="entry name" value="HisK_dim/P_sf"/>
</dbReference>
<feature type="domain" description="Histidine kinase" evidence="13">
    <location>
        <begin position="403"/>
        <end position="612"/>
    </location>
</feature>
<dbReference type="SMART" id="SM00260">
    <property type="entry name" value="CheW"/>
    <property type="match status" value="1"/>
</dbReference>
<dbReference type="PANTHER" id="PTHR43395">
    <property type="entry name" value="SENSOR HISTIDINE KINASE CHEA"/>
    <property type="match status" value="1"/>
</dbReference>
<accession>A0A5C7T7J7</accession>
<keyword evidence="8" id="KW-0418">Kinase</keyword>
<dbReference type="Pfam" id="PF02895">
    <property type="entry name" value="H-kinase_dim"/>
    <property type="match status" value="1"/>
</dbReference>
<dbReference type="InterPro" id="IPR036061">
    <property type="entry name" value="CheW-like_dom_sf"/>
</dbReference>
<comment type="function">
    <text evidence="11">Involved in the transmission of sensory signals from the chemoreceptors to the flagellar motors. CheA is autophosphorylated; it can transfer its phosphate group to either CheB or CheY.</text>
</comment>
<keyword evidence="10" id="KW-0902">Two-component regulatory system</keyword>
<evidence type="ECO:0000313" key="16">
    <source>
        <dbReference type="EMBL" id="TXH92164.1"/>
    </source>
</evidence>
<comment type="caution">
    <text evidence="16">The sequence shown here is derived from an EMBL/GenBank/DDBJ whole genome shotgun (WGS) entry which is preliminary data.</text>
</comment>
<dbReference type="CDD" id="cd16916">
    <property type="entry name" value="HATPase_CheA-like"/>
    <property type="match status" value="1"/>
</dbReference>
<dbReference type="Gene3D" id="2.30.30.40">
    <property type="entry name" value="SH3 Domains"/>
    <property type="match status" value="1"/>
</dbReference>
<evidence type="ECO:0000256" key="4">
    <source>
        <dbReference type="ARBA" id="ARBA00022500"/>
    </source>
</evidence>
<evidence type="ECO:0000259" key="15">
    <source>
        <dbReference type="PROSITE" id="PS50894"/>
    </source>
</evidence>
<dbReference type="InterPro" id="IPR036641">
    <property type="entry name" value="HPT_dom_sf"/>
</dbReference>
<sequence length="755" mass="80395">MAIDMSQFYQVFFEEAAEHLASMEALLLAINPAAPDPEEVNALFRAAHSIKGSSGTFGFQDMMEVTHILETMLDRVRKGEAPLTDDMVDASLVAGDVLKNLLGAHRGEEEPDRAAAEAICHRLEALCRALDSPPGPTAAPLPVPGGVPIVSAPAPGAEAGYDLHFRISGEPGAVSGGLASLVDELGSFGRVETIAASPDAGGECHLRIVTEVSPETLAGVVDFVADAASLRIEAFAAPAQSAEEEAYGFFTELEQVVDEAYGFFEPLPELPAVSEPYGLFSNVEVAVEPYGFFTELPLPEQVPTPVATAPAGETAYGFFEPIAPSPVQLPSAEAPAVQPPAVVAELPPATVKKAPAKPAGAGDTGSIRVSVEKVDQMINLVGELVITQAMLTQAASNVDPVVFERLINGLAQLERNTRDLQESVMSIRMMPISVVFSRFPRVVRDLSQKLGKQVELKTIGETTEMDKSLVERITDPLTHLVRNSLDHGLETPERRRAAGKPETGTITLSAYHQSGNIVIEVGDDGAGLNRARILAKAKERGMAVSDAMSDQEVWQLIMEPGFSTAEQVTEVSGRGVGMDVVKKNISAMGGRIELESMTGVGTRITVRLPLTLAILDGMSVGVGPETYIIPLGYVMESMQPERGMMKSVSGVERLIQVRGEYLPVICLHEVFHITGAITDWSKGIMVVLEADGQSAALFIDQLIGQHQVVIKSLEANYRRVPGIAGATIMGDGRVALILDVPVLVDMARRVLPAAA</sequence>
<evidence type="ECO:0000256" key="2">
    <source>
        <dbReference type="ARBA" id="ARBA00012438"/>
    </source>
</evidence>
<dbReference type="RefSeq" id="WP_276656395.1">
    <property type="nucleotide sequence ID" value="NZ_SSFD01000015.1"/>
</dbReference>
<dbReference type="FunFam" id="2.30.30.40:FF:000048">
    <property type="entry name" value="Chemotaxis protein CheA, putative"/>
    <property type="match status" value="1"/>
</dbReference>
<dbReference type="Pfam" id="PF01627">
    <property type="entry name" value="Hpt"/>
    <property type="match status" value="1"/>
</dbReference>
<feature type="domain" description="HPt" evidence="15">
    <location>
        <begin position="1"/>
        <end position="105"/>
    </location>
</feature>
<proteinExistence type="predicted"/>
<dbReference type="InterPro" id="IPR008207">
    <property type="entry name" value="Sig_transdc_His_kin_Hpt_dom"/>
</dbReference>
<dbReference type="Pfam" id="PF01584">
    <property type="entry name" value="CheW"/>
    <property type="match status" value="1"/>
</dbReference>
<dbReference type="InterPro" id="IPR037006">
    <property type="entry name" value="CheA-like_homodim_sf"/>
</dbReference>
<name>A0A5C7T7J7_THASP</name>
<feature type="domain" description="CheW-like" evidence="14">
    <location>
        <begin position="614"/>
        <end position="749"/>
    </location>
</feature>
<dbReference type="PRINTS" id="PR00344">
    <property type="entry name" value="BCTRLSENSOR"/>
</dbReference>
<dbReference type="InterPro" id="IPR002545">
    <property type="entry name" value="CheW-lke_dom"/>
</dbReference>
<evidence type="ECO:0000256" key="3">
    <source>
        <dbReference type="ARBA" id="ARBA00021495"/>
    </source>
</evidence>
<keyword evidence="4" id="KW-0145">Chemotaxis</keyword>
<dbReference type="FunFam" id="3.30.565.10:FF:000016">
    <property type="entry name" value="Chemotaxis protein CheA, putative"/>
    <property type="match status" value="1"/>
</dbReference>
<evidence type="ECO:0000256" key="8">
    <source>
        <dbReference type="ARBA" id="ARBA00022777"/>
    </source>
</evidence>
<dbReference type="PROSITE" id="PS50894">
    <property type="entry name" value="HPT"/>
    <property type="match status" value="1"/>
</dbReference>
<evidence type="ECO:0000259" key="14">
    <source>
        <dbReference type="PROSITE" id="PS50851"/>
    </source>
</evidence>
<evidence type="ECO:0000256" key="1">
    <source>
        <dbReference type="ARBA" id="ARBA00000085"/>
    </source>
</evidence>
<dbReference type="EC" id="2.7.13.3" evidence="2"/>
<dbReference type="CDD" id="cd00731">
    <property type="entry name" value="CheA_reg"/>
    <property type="match status" value="1"/>
</dbReference>
<dbReference type="InterPro" id="IPR003594">
    <property type="entry name" value="HATPase_dom"/>
</dbReference>
<dbReference type="Gene3D" id="3.30.565.10">
    <property type="entry name" value="Histidine kinase-like ATPase, C-terminal domain"/>
    <property type="match status" value="1"/>
</dbReference>
<dbReference type="SUPFAM" id="SSF47226">
    <property type="entry name" value="Histidine-containing phosphotransfer domain, HPT domain"/>
    <property type="match status" value="1"/>
</dbReference>
<dbReference type="GO" id="GO:0000155">
    <property type="term" value="F:phosphorelay sensor kinase activity"/>
    <property type="evidence" value="ECO:0007669"/>
    <property type="project" value="InterPro"/>
</dbReference>
<protein>
    <recommendedName>
        <fullName evidence="3">Chemotaxis protein CheA</fullName>
        <ecNumber evidence="2">2.7.13.3</ecNumber>
    </recommendedName>
</protein>
<evidence type="ECO:0000256" key="12">
    <source>
        <dbReference type="PROSITE-ProRule" id="PRU00110"/>
    </source>
</evidence>
<evidence type="ECO:0000256" key="7">
    <source>
        <dbReference type="ARBA" id="ARBA00022741"/>
    </source>
</evidence>
<dbReference type="InterPro" id="IPR004105">
    <property type="entry name" value="CheA-like_dim"/>
</dbReference>
<gene>
    <name evidence="16" type="ORF">E6Q80_01015</name>
</gene>
<comment type="catalytic activity">
    <reaction evidence="1">
        <text>ATP + protein L-histidine = ADP + protein N-phospho-L-histidine.</text>
        <dbReference type="EC" id="2.7.13.3"/>
    </reaction>
</comment>
<dbReference type="SUPFAM" id="SSF55874">
    <property type="entry name" value="ATPase domain of HSP90 chaperone/DNA topoisomerase II/histidine kinase"/>
    <property type="match status" value="1"/>
</dbReference>
<dbReference type="Proteomes" id="UP000321192">
    <property type="component" value="Unassembled WGS sequence"/>
</dbReference>
<keyword evidence="9" id="KW-0067">ATP-binding</keyword>
<organism evidence="16 17">
    <name type="scientific">Thauera aminoaromatica</name>
    <dbReference type="NCBI Taxonomy" id="164330"/>
    <lineage>
        <taxon>Bacteria</taxon>
        <taxon>Pseudomonadati</taxon>
        <taxon>Pseudomonadota</taxon>
        <taxon>Betaproteobacteria</taxon>
        <taxon>Rhodocyclales</taxon>
        <taxon>Zoogloeaceae</taxon>
        <taxon>Thauera</taxon>
    </lineage>
</organism>
<dbReference type="InterPro" id="IPR051315">
    <property type="entry name" value="Bact_Chemotaxis_CheA"/>
</dbReference>
<dbReference type="Pfam" id="PF02518">
    <property type="entry name" value="HATPase_c"/>
    <property type="match status" value="1"/>
</dbReference>
<keyword evidence="6" id="KW-0808">Transferase</keyword>
<dbReference type="GO" id="GO:0005737">
    <property type="term" value="C:cytoplasm"/>
    <property type="evidence" value="ECO:0007669"/>
    <property type="project" value="InterPro"/>
</dbReference>
<evidence type="ECO:0000313" key="17">
    <source>
        <dbReference type="Proteomes" id="UP000321192"/>
    </source>
</evidence>
<dbReference type="PANTHER" id="PTHR43395:SF10">
    <property type="entry name" value="CHEMOTAXIS PROTEIN CHEA"/>
    <property type="match status" value="1"/>
</dbReference>
<dbReference type="EMBL" id="SSFD01000015">
    <property type="protein sequence ID" value="TXH92164.1"/>
    <property type="molecule type" value="Genomic_DNA"/>
</dbReference>
<dbReference type="SMART" id="SM00387">
    <property type="entry name" value="HATPase_c"/>
    <property type="match status" value="1"/>
</dbReference>
<evidence type="ECO:0000259" key="13">
    <source>
        <dbReference type="PROSITE" id="PS50109"/>
    </source>
</evidence>
<dbReference type="PROSITE" id="PS50851">
    <property type="entry name" value="CHEW"/>
    <property type="match status" value="1"/>
</dbReference>
<evidence type="ECO:0000256" key="5">
    <source>
        <dbReference type="ARBA" id="ARBA00022553"/>
    </source>
</evidence>